<protein>
    <submittedName>
        <fullName evidence="2">Uncharacterized protein</fullName>
    </submittedName>
</protein>
<proteinExistence type="predicted"/>
<organism evidence="2 3">
    <name type="scientific">Cytospora mali</name>
    <name type="common">Apple Valsa canker fungus</name>
    <name type="synonym">Valsa mali</name>
    <dbReference type="NCBI Taxonomy" id="578113"/>
    <lineage>
        <taxon>Eukaryota</taxon>
        <taxon>Fungi</taxon>
        <taxon>Dikarya</taxon>
        <taxon>Ascomycota</taxon>
        <taxon>Pezizomycotina</taxon>
        <taxon>Sordariomycetes</taxon>
        <taxon>Sordariomycetidae</taxon>
        <taxon>Diaporthales</taxon>
        <taxon>Cytosporaceae</taxon>
        <taxon>Cytospora</taxon>
    </lineage>
</organism>
<sequence>MEFNNYAGFLGAQPNQGQPSQQPGSTGAPQYQQVQLIPSQFPLPPMVRLQHLSQNPPDPRLWDQRKSNDFRGVVRDYNDAVALQQQYFTQRHDNHAQLPSHNPSREFPQSDPARQKALVGQIFKAIRNKNGLLNGQAVRDDQGRVAFDTSGKILRKPDANTKRIDELPDVKLELLCWSILMGIRDAHEGSLYAAEWSWAYSFNHEPYETFMERFEKVLELLEVSKRAVCDLLEASWMCRIANAPNWELERKRRNKDGNAKKGNYYKEGKKKMQSKGSTGGAENPGQGDGDLSGVANEEPREARPRKRQRRAPKTSAAPAQQPSTLVANFGDQQVPALGQPRIINPGLPQLSNQVFAAAPPPMGLPPRVQLPTAPFGGSIPVMTQRSSSFGGAPTYEAPTTSSPQQRYAASDSESDKDFFAQDWSTLYFPN</sequence>
<keyword evidence="3" id="KW-1185">Reference proteome</keyword>
<dbReference type="AlphaFoldDB" id="A0A194VHN7"/>
<feature type="region of interest" description="Disordered" evidence="1">
    <location>
        <begin position="10"/>
        <end position="31"/>
    </location>
</feature>
<reference evidence="2" key="1">
    <citation type="submission" date="2014-12" db="EMBL/GenBank/DDBJ databases">
        <title>Genome Sequence of Valsa Canker Pathogens Uncovers a Specific Adaption of Colonization on Woody Bark.</title>
        <authorList>
            <person name="Yin Z."/>
            <person name="Liu H."/>
            <person name="Gao X."/>
            <person name="Li Z."/>
            <person name="Song N."/>
            <person name="Ke X."/>
            <person name="Dai Q."/>
            <person name="Wu Y."/>
            <person name="Sun Y."/>
            <person name="Xu J.-R."/>
            <person name="Kang Z.K."/>
            <person name="Wang L."/>
            <person name="Huang L."/>
        </authorList>
    </citation>
    <scope>NUCLEOTIDE SEQUENCE [LARGE SCALE GENOMIC DNA]</scope>
    <source>
        <strain evidence="2">03-8</strain>
    </source>
</reference>
<feature type="compositionally biased region" description="Polar residues" evidence="1">
    <location>
        <begin position="397"/>
        <end position="407"/>
    </location>
</feature>
<evidence type="ECO:0000313" key="3">
    <source>
        <dbReference type="Proteomes" id="UP000078559"/>
    </source>
</evidence>
<gene>
    <name evidence="2" type="ORF">VM1G_10239</name>
</gene>
<feature type="region of interest" description="Disordered" evidence="1">
    <location>
        <begin position="375"/>
        <end position="414"/>
    </location>
</feature>
<dbReference type="Proteomes" id="UP000078559">
    <property type="component" value="Unassembled WGS sequence"/>
</dbReference>
<feature type="compositionally biased region" description="Basic residues" evidence="1">
    <location>
        <begin position="303"/>
        <end position="312"/>
    </location>
</feature>
<evidence type="ECO:0000256" key="1">
    <source>
        <dbReference type="SAM" id="MobiDB-lite"/>
    </source>
</evidence>
<feature type="region of interest" description="Disordered" evidence="1">
    <location>
        <begin position="251"/>
        <end position="325"/>
    </location>
</feature>
<evidence type="ECO:0000313" key="2">
    <source>
        <dbReference type="EMBL" id="KUI63507.1"/>
    </source>
</evidence>
<dbReference type="OrthoDB" id="4851482at2759"/>
<dbReference type="EMBL" id="KN796113">
    <property type="protein sequence ID" value="KUI63507.1"/>
    <property type="molecule type" value="Genomic_DNA"/>
</dbReference>
<accession>A0A194VHN7</accession>
<feature type="compositionally biased region" description="Basic and acidic residues" evidence="1">
    <location>
        <begin position="251"/>
        <end position="267"/>
    </location>
</feature>
<name>A0A194VHN7_CYTMA</name>
<feature type="compositionally biased region" description="Low complexity" evidence="1">
    <location>
        <begin position="11"/>
        <end position="30"/>
    </location>
</feature>